<dbReference type="CTD" id="20238242"/>
<keyword evidence="1" id="KW-0479">Metal-binding</keyword>
<sequence>MQIYHTKNVCIPKNEDRRRAWLKAINRKDFDPRGKELVCSIHFIDGRPTKLNHYPSIHLGYEREVKPGRRVPLSNVAQNYQEEDVDICTEEIDCSLEVLPSFNSITTSVQTDGIICHSPSDFCSRLVNTSEMSTQTEHSYSILKPTYKAVSTQHTTAEFSSSILKTDSDSKFYTGLTLTVLLSIISSLSSFGEKLSFSLPVFDQILFNSCSFKIGCSLQGYCSQI</sequence>
<name>V4AGJ7_LOTGI</name>
<evidence type="ECO:0000259" key="5">
    <source>
        <dbReference type="Pfam" id="PF05485"/>
    </source>
</evidence>
<evidence type="ECO:0000256" key="3">
    <source>
        <dbReference type="ARBA" id="ARBA00022833"/>
    </source>
</evidence>
<keyword evidence="3" id="KW-0862">Zinc</keyword>
<evidence type="ECO:0000256" key="1">
    <source>
        <dbReference type="ARBA" id="ARBA00022723"/>
    </source>
</evidence>
<evidence type="ECO:0000256" key="4">
    <source>
        <dbReference type="ARBA" id="ARBA00023125"/>
    </source>
</evidence>
<keyword evidence="2" id="KW-0863">Zinc-finger</keyword>
<gene>
    <name evidence="6" type="ORF">LOTGIDRAFT_159987</name>
</gene>
<proteinExistence type="predicted"/>
<dbReference type="GeneID" id="20238242"/>
<dbReference type="PANTHER" id="PTHR23080">
    <property type="entry name" value="THAP DOMAIN PROTEIN"/>
    <property type="match status" value="1"/>
</dbReference>
<evidence type="ECO:0000313" key="7">
    <source>
        <dbReference type="Proteomes" id="UP000030746"/>
    </source>
</evidence>
<feature type="domain" description="THAP-type" evidence="5">
    <location>
        <begin position="10"/>
        <end position="44"/>
    </location>
</feature>
<dbReference type="GO" id="GO:0008270">
    <property type="term" value="F:zinc ion binding"/>
    <property type="evidence" value="ECO:0007669"/>
    <property type="project" value="UniProtKB-KW"/>
</dbReference>
<dbReference type="Proteomes" id="UP000030746">
    <property type="component" value="Unassembled WGS sequence"/>
</dbReference>
<dbReference type="HOGENOM" id="CLU_1231128_0_0_1"/>
<organism evidence="6 7">
    <name type="scientific">Lottia gigantea</name>
    <name type="common">Giant owl limpet</name>
    <dbReference type="NCBI Taxonomy" id="225164"/>
    <lineage>
        <taxon>Eukaryota</taxon>
        <taxon>Metazoa</taxon>
        <taxon>Spiralia</taxon>
        <taxon>Lophotrochozoa</taxon>
        <taxon>Mollusca</taxon>
        <taxon>Gastropoda</taxon>
        <taxon>Patellogastropoda</taxon>
        <taxon>Lottioidea</taxon>
        <taxon>Lottiidae</taxon>
        <taxon>Lottia</taxon>
    </lineage>
</organism>
<dbReference type="Pfam" id="PF05485">
    <property type="entry name" value="THAP"/>
    <property type="match status" value="1"/>
</dbReference>
<keyword evidence="4" id="KW-0238">DNA-binding</keyword>
<accession>V4AGJ7</accession>
<reference evidence="6 7" key="1">
    <citation type="journal article" date="2013" name="Nature">
        <title>Insights into bilaterian evolution from three spiralian genomes.</title>
        <authorList>
            <person name="Simakov O."/>
            <person name="Marletaz F."/>
            <person name="Cho S.J."/>
            <person name="Edsinger-Gonzales E."/>
            <person name="Havlak P."/>
            <person name="Hellsten U."/>
            <person name="Kuo D.H."/>
            <person name="Larsson T."/>
            <person name="Lv J."/>
            <person name="Arendt D."/>
            <person name="Savage R."/>
            <person name="Osoegawa K."/>
            <person name="de Jong P."/>
            <person name="Grimwood J."/>
            <person name="Chapman J.A."/>
            <person name="Shapiro H."/>
            <person name="Aerts A."/>
            <person name="Otillar R.P."/>
            <person name="Terry A.Y."/>
            <person name="Boore J.L."/>
            <person name="Grigoriev I.V."/>
            <person name="Lindberg D.R."/>
            <person name="Seaver E.C."/>
            <person name="Weisblat D.A."/>
            <person name="Putnam N.H."/>
            <person name="Rokhsar D.S."/>
        </authorList>
    </citation>
    <scope>NUCLEOTIDE SEQUENCE [LARGE SCALE GENOMIC DNA]</scope>
</reference>
<dbReference type="SUPFAM" id="SSF57716">
    <property type="entry name" value="Glucocorticoid receptor-like (DNA-binding domain)"/>
    <property type="match status" value="1"/>
</dbReference>
<dbReference type="InterPro" id="IPR006612">
    <property type="entry name" value="THAP_Znf"/>
</dbReference>
<protein>
    <recommendedName>
        <fullName evidence="5">THAP-type domain-containing protein</fullName>
    </recommendedName>
</protein>
<dbReference type="OrthoDB" id="6110119at2759"/>
<dbReference type="KEGG" id="lgi:LOTGIDRAFT_159987"/>
<dbReference type="OMA" id="QEHESIF"/>
<dbReference type="RefSeq" id="XP_009053129.1">
    <property type="nucleotide sequence ID" value="XM_009054881.1"/>
</dbReference>
<keyword evidence="7" id="KW-1185">Reference proteome</keyword>
<dbReference type="EMBL" id="KB201549">
    <property type="protein sequence ID" value="ESO96007.1"/>
    <property type="molecule type" value="Genomic_DNA"/>
</dbReference>
<dbReference type="AlphaFoldDB" id="V4AGJ7"/>
<dbReference type="GO" id="GO:0003677">
    <property type="term" value="F:DNA binding"/>
    <property type="evidence" value="ECO:0007669"/>
    <property type="project" value="UniProtKB-KW"/>
</dbReference>
<evidence type="ECO:0000313" key="6">
    <source>
        <dbReference type="EMBL" id="ESO96007.1"/>
    </source>
</evidence>
<evidence type="ECO:0000256" key="2">
    <source>
        <dbReference type="ARBA" id="ARBA00022771"/>
    </source>
</evidence>